<dbReference type="OrthoDB" id="4828183at2"/>
<gene>
    <name evidence="1" type="ORF">A3Q41_00848</name>
</gene>
<proteinExistence type="predicted"/>
<evidence type="ECO:0000313" key="1">
    <source>
        <dbReference type="EMBL" id="AMY22166.1"/>
    </source>
</evidence>
<reference evidence="1 2" key="1">
    <citation type="journal article" date="2016" name="Genome Announc.">
        <title>Complete Genome and Plasmid Sequences for Rhodococcus fascians D188 and Draft Sequences for Rhodococcus Isolates PBTS 1 and PBTS 2.</title>
        <authorList>
            <person name="Stamler R.A."/>
            <person name="Vereecke D."/>
            <person name="Zhang Y."/>
            <person name="Schilkey F."/>
            <person name="Devitt N."/>
            <person name="Randall J.J."/>
        </authorList>
    </citation>
    <scope>NUCLEOTIDE SEQUENCE [LARGE SCALE GENOMIC DNA]</scope>
    <source>
        <strain evidence="1 2">PBTS2</strain>
    </source>
</reference>
<dbReference type="Proteomes" id="UP000076038">
    <property type="component" value="Chromosome"/>
</dbReference>
<dbReference type="PROSITE" id="PS50206">
    <property type="entry name" value="RHODANESE_3"/>
    <property type="match status" value="1"/>
</dbReference>
<accession>A0A143QH55</accession>
<dbReference type="InterPro" id="IPR001763">
    <property type="entry name" value="Rhodanese-like_dom"/>
</dbReference>
<sequence>MTIVEMLESARETIDRMTVFELRDAVDRGAVVVDIRPQAQRAVEGTLPGALAIERNVLEWRLDPTSDARLAIATDHDVEWIVICSEGYTSSLAAASLKLLGLHKATDLVGGYQALKSAGLLGVLTQAKHCVREAEAVAAH</sequence>
<dbReference type="EMBL" id="CP015220">
    <property type="protein sequence ID" value="AMY22166.1"/>
    <property type="molecule type" value="Genomic_DNA"/>
</dbReference>
<dbReference type="PATRIC" id="fig|1653479.3.peg.867"/>
<protein>
    <submittedName>
        <fullName evidence="1">Uncharacterized protein</fullName>
    </submittedName>
</protein>
<organism evidence="1 2">
    <name type="scientific">Rhodococcoides fascians</name>
    <name type="common">Rhodococcus fascians</name>
    <dbReference type="NCBI Taxonomy" id="1828"/>
    <lineage>
        <taxon>Bacteria</taxon>
        <taxon>Bacillati</taxon>
        <taxon>Actinomycetota</taxon>
        <taxon>Actinomycetes</taxon>
        <taxon>Mycobacteriales</taxon>
        <taxon>Nocardiaceae</taxon>
        <taxon>Rhodococcoides</taxon>
    </lineage>
</organism>
<keyword evidence="2" id="KW-1185">Reference proteome</keyword>
<name>A0A143QH55_RHOFA</name>
<dbReference type="AlphaFoldDB" id="A0A143QH55"/>
<reference evidence="2" key="2">
    <citation type="submission" date="2016-04" db="EMBL/GenBank/DDBJ databases">
        <title>Complete Genome and Plasmid Sequences for Rhodococcus fascians D188 and Draft Sequences for Rhodococcus spp. Isolates PBTS 1 and PBTS 2.</title>
        <authorList>
            <person name="Stamer R."/>
            <person name="Vereecke D."/>
            <person name="Zhang Y."/>
            <person name="Schilkey F."/>
            <person name="Devitt N."/>
            <person name="Randall J."/>
        </authorList>
    </citation>
    <scope>NUCLEOTIDE SEQUENCE [LARGE SCALE GENOMIC DNA]</scope>
    <source>
        <strain evidence="2">PBTS2</strain>
    </source>
</reference>
<dbReference type="KEGG" id="rhs:A3Q41_00848"/>
<dbReference type="InterPro" id="IPR036873">
    <property type="entry name" value="Rhodanese-like_dom_sf"/>
</dbReference>
<dbReference type="Pfam" id="PF00581">
    <property type="entry name" value="Rhodanese"/>
    <property type="match status" value="1"/>
</dbReference>
<dbReference type="SUPFAM" id="SSF52821">
    <property type="entry name" value="Rhodanese/Cell cycle control phosphatase"/>
    <property type="match status" value="1"/>
</dbReference>
<evidence type="ECO:0000313" key="2">
    <source>
        <dbReference type="Proteomes" id="UP000076038"/>
    </source>
</evidence>
<dbReference type="SMART" id="SM00450">
    <property type="entry name" value="RHOD"/>
    <property type="match status" value="1"/>
</dbReference>
<dbReference type="GeneID" id="93550846"/>
<dbReference type="Gene3D" id="3.40.250.10">
    <property type="entry name" value="Rhodanese-like domain"/>
    <property type="match status" value="1"/>
</dbReference>
<dbReference type="RefSeq" id="WP_032364474.1">
    <property type="nucleotide sequence ID" value="NZ_CAKKLU010000001.1"/>
</dbReference>